<dbReference type="PANTHER" id="PTHR33499:SF43">
    <property type="entry name" value="TRANSPOSASE, PTTA_EN_SPM, PLANT"/>
    <property type="match status" value="1"/>
</dbReference>
<protein>
    <submittedName>
        <fullName evidence="2">Uncharacterized protein</fullName>
    </submittedName>
</protein>
<keyword evidence="1" id="KW-0175">Coiled coil</keyword>
<reference evidence="2" key="2">
    <citation type="submission" date="2008-12" db="EMBL/GenBank/DDBJ databases">
        <title>Improved gene annotation of the rice (Oryza sativa) genomes.</title>
        <authorList>
            <person name="Wang J."/>
            <person name="Li R."/>
            <person name="Fan W."/>
            <person name="Huang Q."/>
            <person name="Zhang J."/>
            <person name="Zhou Y."/>
            <person name="Hu Y."/>
            <person name="Zi S."/>
            <person name="Li J."/>
            <person name="Ni P."/>
            <person name="Zheng H."/>
            <person name="Zhang Y."/>
            <person name="Zhao M."/>
            <person name="Hao Q."/>
            <person name="McDermott J."/>
            <person name="Samudrala R."/>
            <person name="Kristiansen K."/>
            <person name="Wong G.K.-S."/>
        </authorList>
    </citation>
    <scope>NUCLEOTIDE SEQUENCE</scope>
</reference>
<evidence type="ECO:0000256" key="1">
    <source>
        <dbReference type="SAM" id="Coils"/>
    </source>
</evidence>
<gene>
    <name evidence="2" type="ORF">OsJ_28949</name>
</gene>
<organism evidence="2">
    <name type="scientific">Oryza sativa subsp. japonica</name>
    <name type="common">Rice</name>
    <dbReference type="NCBI Taxonomy" id="39947"/>
    <lineage>
        <taxon>Eukaryota</taxon>
        <taxon>Viridiplantae</taxon>
        <taxon>Streptophyta</taxon>
        <taxon>Embryophyta</taxon>
        <taxon>Tracheophyta</taxon>
        <taxon>Spermatophyta</taxon>
        <taxon>Magnoliopsida</taxon>
        <taxon>Liliopsida</taxon>
        <taxon>Poales</taxon>
        <taxon>Poaceae</taxon>
        <taxon>BOP clade</taxon>
        <taxon>Oryzoideae</taxon>
        <taxon>Oryzeae</taxon>
        <taxon>Oryzinae</taxon>
        <taxon>Oryza</taxon>
        <taxon>Oryza sativa</taxon>
    </lineage>
</organism>
<proteinExistence type="predicted"/>
<dbReference type="Proteomes" id="UP000007752">
    <property type="component" value="Chromosome 9"/>
</dbReference>
<dbReference type="Pfam" id="PF03004">
    <property type="entry name" value="Transposase_24"/>
    <property type="match status" value="1"/>
</dbReference>
<feature type="coiled-coil region" evidence="1">
    <location>
        <begin position="291"/>
        <end position="343"/>
    </location>
</feature>
<accession>A3BXN7</accession>
<name>A3BXN7_ORYSJ</name>
<dbReference type="AlphaFoldDB" id="A3BXN7"/>
<sequence>MVSQVRPSVNQMETSDDAARQVITNTRNEGRMGPTGNTGLKRRKGRGLTINGTLAKLRARGVPLDIQFAAQFGKVYGRHASVFKSEVTVCVRQEVPLKVKKWKVIEKAFPGTMSSIWNLLKAKFPEISMADYQCVMTQVERKYNCPSHVAPEDWQWLIDNLWSDEQFQKRSKHNSINRSKQEMKSHVGTKSIVQIAHELRNLVTGEWPSAIDVWKATYLKNGTWSVPNGEEILNNLQTVAETNQERIAAAQIPMVEHFALVLGRKPNHSHGVGISAINEGAQERYRVNAQAEAAQQQANEAHQQAAALLEEVQKLTVENLQLKGELQSQREELNSQKRTVEEQSGHMECLLAQKLEERMKAMWARMGGTGGASSSSVPNN</sequence>
<evidence type="ECO:0000313" key="2">
    <source>
        <dbReference type="EMBL" id="EAZ44326.1"/>
    </source>
</evidence>
<dbReference type="EMBL" id="CM000146">
    <property type="protein sequence ID" value="EAZ44326.1"/>
    <property type="molecule type" value="Genomic_DNA"/>
</dbReference>
<reference evidence="2" key="1">
    <citation type="journal article" date="2005" name="PLoS Biol.">
        <title>The genomes of Oryza sativa: a history of duplications.</title>
        <authorList>
            <person name="Yu J."/>
            <person name="Wang J."/>
            <person name="Lin W."/>
            <person name="Li S."/>
            <person name="Li H."/>
            <person name="Zhou J."/>
            <person name="Ni P."/>
            <person name="Dong W."/>
            <person name="Hu S."/>
            <person name="Zeng C."/>
            <person name="Zhang J."/>
            <person name="Zhang Y."/>
            <person name="Li R."/>
            <person name="Xu Z."/>
            <person name="Li S."/>
            <person name="Li X."/>
            <person name="Zheng H."/>
            <person name="Cong L."/>
            <person name="Lin L."/>
            <person name="Yin J."/>
            <person name="Geng J."/>
            <person name="Li G."/>
            <person name="Shi J."/>
            <person name="Liu J."/>
            <person name="Lv H."/>
            <person name="Li J."/>
            <person name="Wang J."/>
            <person name="Deng Y."/>
            <person name="Ran L."/>
            <person name="Shi X."/>
            <person name="Wang X."/>
            <person name="Wu Q."/>
            <person name="Li C."/>
            <person name="Ren X."/>
            <person name="Wang J."/>
            <person name="Wang X."/>
            <person name="Li D."/>
            <person name="Liu D."/>
            <person name="Zhang X."/>
            <person name="Ji Z."/>
            <person name="Zhao W."/>
            <person name="Sun Y."/>
            <person name="Zhang Z."/>
            <person name="Bao J."/>
            <person name="Han Y."/>
            <person name="Dong L."/>
            <person name="Ji J."/>
            <person name="Chen P."/>
            <person name="Wu S."/>
            <person name="Liu J."/>
            <person name="Xiao Y."/>
            <person name="Bu D."/>
            <person name="Tan J."/>
            <person name="Yang L."/>
            <person name="Ye C."/>
            <person name="Zhang J."/>
            <person name="Xu J."/>
            <person name="Zhou Y."/>
            <person name="Yu Y."/>
            <person name="Zhang B."/>
            <person name="Zhuang S."/>
            <person name="Wei H."/>
            <person name="Liu B."/>
            <person name="Lei M."/>
            <person name="Yu H."/>
            <person name="Li Y."/>
            <person name="Xu H."/>
            <person name="Wei S."/>
            <person name="He X."/>
            <person name="Fang L."/>
            <person name="Zhang Z."/>
            <person name="Zhang Y."/>
            <person name="Huang X."/>
            <person name="Su Z."/>
            <person name="Tong W."/>
            <person name="Li J."/>
            <person name="Tong Z."/>
            <person name="Li S."/>
            <person name="Ye J."/>
            <person name="Wang L."/>
            <person name="Fang L."/>
            <person name="Lei T."/>
            <person name="Chen C."/>
            <person name="Chen H."/>
            <person name="Xu Z."/>
            <person name="Li H."/>
            <person name="Huang H."/>
            <person name="Zhang F."/>
            <person name="Xu H."/>
            <person name="Li N."/>
            <person name="Zhao C."/>
            <person name="Li S."/>
            <person name="Dong L."/>
            <person name="Huang Y."/>
            <person name="Li L."/>
            <person name="Xi Y."/>
            <person name="Qi Q."/>
            <person name="Li W."/>
            <person name="Zhang B."/>
            <person name="Hu W."/>
            <person name="Zhang Y."/>
            <person name="Tian X."/>
            <person name="Jiao Y."/>
            <person name="Liang X."/>
            <person name="Jin J."/>
            <person name="Gao L."/>
            <person name="Zheng W."/>
            <person name="Hao B."/>
            <person name="Liu S."/>
            <person name="Wang W."/>
            <person name="Yuan L."/>
            <person name="Cao M."/>
            <person name="McDermott J."/>
            <person name="Samudrala R."/>
            <person name="Wang J."/>
            <person name="Wong G.K."/>
            <person name="Yang H."/>
        </authorList>
    </citation>
    <scope>NUCLEOTIDE SEQUENCE [LARGE SCALE GENOMIC DNA]</scope>
</reference>
<dbReference type="PANTHER" id="PTHR33499">
    <property type="entry name" value="OS12G0282400 PROTEIN-RELATED"/>
    <property type="match status" value="1"/>
</dbReference>
<dbReference type="InterPro" id="IPR004252">
    <property type="entry name" value="Probable_transposase_24"/>
</dbReference>